<keyword evidence="1" id="KW-0812">Transmembrane</keyword>
<feature type="non-terminal residue" evidence="2">
    <location>
        <position position="1"/>
    </location>
</feature>
<feature type="transmembrane region" description="Helical" evidence="1">
    <location>
        <begin position="47"/>
        <end position="66"/>
    </location>
</feature>
<protein>
    <recommendedName>
        <fullName evidence="3">Succinate dehydrogenase cytochrome b subunit</fullName>
    </recommendedName>
</protein>
<evidence type="ECO:0000256" key="1">
    <source>
        <dbReference type="SAM" id="Phobius"/>
    </source>
</evidence>
<feature type="transmembrane region" description="Helical" evidence="1">
    <location>
        <begin position="87"/>
        <end position="108"/>
    </location>
</feature>
<organism evidence="2">
    <name type="scientific">marine metagenome</name>
    <dbReference type="NCBI Taxonomy" id="408172"/>
    <lineage>
        <taxon>unclassified sequences</taxon>
        <taxon>metagenomes</taxon>
        <taxon>ecological metagenomes</taxon>
    </lineage>
</organism>
<name>A0A383A4D6_9ZZZZ</name>
<proteinExistence type="predicted"/>
<accession>A0A383A4D6</accession>
<sequence length="110" mass="12136">GRSLASRTMIWSGSTILIFLVIHIRTFKFGQTGEGGLFALVADTFHQPGWAAGYVVVMTVLGFHLWHAMHSAFQTLGWHARAGWRRASILMSILIAGGFAAIPIYFFLAQ</sequence>
<evidence type="ECO:0008006" key="3">
    <source>
        <dbReference type="Google" id="ProtNLM"/>
    </source>
</evidence>
<evidence type="ECO:0000313" key="2">
    <source>
        <dbReference type="EMBL" id="SVE02622.1"/>
    </source>
</evidence>
<dbReference type="InterPro" id="IPR034804">
    <property type="entry name" value="SQR/QFR_C/D"/>
</dbReference>
<gene>
    <name evidence="2" type="ORF">METZ01_LOCUS455476</name>
</gene>
<dbReference type="SUPFAM" id="SSF81343">
    <property type="entry name" value="Fumarate reductase respiratory complex transmembrane subunits"/>
    <property type="match status" value="1"/>
</dbReference>
<keyword evidence="1" id="KW-1133">Transmembrane helix</keyword>
<dbReference type="EMBL" id="UINC01189091">
    <property type="protein sequence ID" value="SVE02622.1"/>
    <property type="molecule type" value="Genomic_DNA"/>
</dbReference>
<dbReference type="AlphaFoldDB" id="A0A383A4D6"/>
<keyword evidence="1" id="KW-0472">Membrane</keyword>
<dbReference type="Gene3D" id="1.20.1300.10">
    <property type="entry name" value="Fumarate reductase/succinate dehydrogenase, transmembrane subunit"/>
    <property type="match status" value="1"/>
</dbReference>
<dbReference type="GO" id="GO:0016020">
    <property type="term" value="C:membrane"/>
    <property type="evidence" value="ECO:0007669"/>
    <property type="project" value="InterPro"/>
</dbReference>
<reference evidence="2" key="1">
    <citation type="submission" date="2018-05" db="EMBL/GenBank/DDBJ databases">
        <authorList>
            <person name="Lanie J.A."/>
            <person name="Ng W.-L."/>
            <person name="Kazmierczak K.M."/>
            <person name="Andrzejewski T.M."/>
            <person name="Davidsen T.M."/>
            <person name="Wayne K.J."/>
            <person name="Tettelin H."/>
            <person name="Glass J.I."/>
            <person name="Rusch D."/>
            <person name="Podicherti R."/>
            <person name="Tsui H.-C.T."/>
            <person name="Winkler M.E."/>
        </authorList>
    </citation>
    <scope>NUCLEOTIDE SEQUENCE</scope>
</reference>
<feature type="transmembrane region" description="Helical" evidence="1">
    <location>
        <begin position="9"/>
        <end position="27"/>
    </location>
</feature>